<reference evidence="3" key="2">
    <citation type="submission" date="2020-04" db="EMBL/GenBank/DDBJ databases">
        <authorList>
            <consortium name="NCBI Genome Project"/>
        </authorList>
    </citation>
    <scope>NUCLEOTIDE SEQUENCE</scope>
    <source>
        <strain evidence="3">CBS 342.82</strain>
    </source>
</reference>
<dbReference type="Pfam" id="PF00106">
    <property type="entry name" value="adh_short"/>
    <property type="match status" value="1"/>
</dbReference>
<name>A0A6J3LQE4_9PEZI</name>
<reference evidence="3" key="1">
    <citation type="submission" date="2020-01" db="EMBL/GenBank/DDBJ databases">
        <authorList>
            <consortium name="DOE Joint Genome Institute"/>
            <person name="Haridas S."/>
            <person name="Albert R."/>
            <person name="Binder M."/>
            <person name="Bloem J."/>
            <person name="Labutti K."/>
            <person name="Salamov A."/>
            <person name="Andreopoulos B."/>
            <person name="Baker S.E."/>
            <person name="Barry K."/>
            <person name="Bills G."/>
            <person name="Bluhm B.H."/>
            <person name="Cannon C."/>
            <person name="Castanera R."/>
            <person name="Culley D.E."/>
            <person name="Daum C."/>
            <person name="Ezra D."/>
            <person name="Gonzalez J.B."/>
            <person name="Henrissat B."/>
            <person name="Kuo A."/>
            <person name="Liang C."/>
            <person name="Lipzen A."/>
            <person name="Lutzoni F."/>
            <person name="Magnuson J."/>
            <person name="Mondo S."/>
            <person name="Nolan M."/>
            <person name="Ohm R."/>
            <person name="Pangilinan J."/>
            <person name="Park H.-J."/>
            <person name="Ramirez L."/>
            <person name="Alfaro M."/>
            <person name="Sun H."/>
            <person name="Tritt A."/>
            <person name="Yoshinaga Y."/>
            <person name="Zwiers L.-H."/>
            <person name="Turgeon B.G."/>
            <person name="Goodwin S.B."/>
            <person name="Spatafora J.W."/>
            <person name="Crous P.W."/>
            <person name="Grigoriev I.V."/>
        </authorList>
    </citation>
    <scope>NUCLEOTIDE SEQUENCE</scope>
    <source>
        <strain evidence="3">CBS 342.82</strain>
    </source>
</reference>
<dbReference type="GeneID" id="54359881"/>
<dbReference type="GO" id="GO:0016491">
    <property type="term" value="F:oxidoreductase activity"/>
    <property type="evidence" value="ECO:0007669"/>
    <property type="project" value="UniProtKB-KW"/>
</dbReference>
<dbReference type="InterPro" id="IPR052228">
    <property type="entry name" value="Sec_Metab_Biosynth_Oxidored"/>
</dbReference>
<keyword evidence="2" id="KW-1185">Reference proteome</keyword>
<evidence type="ECO:0000256" key="1">
    <source>
        <dbReference type="ARBA" id="ARBA00023002"/>
    </source>
</evidence>
<evidence type="ECO:0000313" key="2">
    <source>
        <dbReference type="Proteomes" id="UP000504637"/>
    </source>
</evidence>
<dbReference type="Proteomes" id="UP000504637">
    <property type="component" value="Unplaced"/>
</dbReference>
<proteinExistence type="predicted"/>
<sequence>MIESVAGDALQGDFTAVFVGATSGIGLKTLEALYREIPQGRFYVIGRSKARFQPEVEKLSKLKHSAAIVFIEAEVALIQGVDQACATICAREKRLDLLYMSAGYLGAGGPHYTSEGLDKCLALSVFGRMRFCQRLAPLLEAAKSPRIVSVLAGCHEAPLFTQDGDLALSLHGGKNYTTLRVVNQATTLHTLALIDFAAHHPQLSLLHTHPGLVSTGFLERLLESCGPWMSFVSSTVPFLYRRIAMSAEASGEQQAQFCLSPRFPSRRAVMCGTVLTNDVAESHARHSGLYLVQPDGSTCISRKILDPLEAEDWPARVGRFISCKFEEALSAGKH</sequence>
<protein>
    <submittedName>
        <fullName evidence="3">NAD(P)-binding protein</fullName>
    </submittedName>
</protein>
<accession>A0A6J3LQE4</accession>
<dbReference type="OrthoDB" id="2898509at2759"/>
<dbReference type="PANTHER" id="PTHR47534">
    <property type="entry name" value="YALI0E05731P"/>
    <property type="match status" value="1"/>
</dbReference>
<organism evidence="3">
    <name type="scientific">Dissoconium aciculare CBS 342.82</name>
    <dbReference type="NCBI Taxonomy" id="1314786"/>
    <lineage>
        <taxon>Eukaryota</taxon>
        <taxon>Fungi</taxon>
        <taxon>Dikarya</taxon>
        <taxon>Ascomycota</taxon>
        <taxon>Pezizomycotina</taxon>
        <taxon>Dothideomycetes</taxon>
        <taxon>Dothideomycetidae</taxon>
        <taxon>Mycosphaerellales</taxon>
        <taxon>Dissoconiaceae</taxon>
        <taxon>Dissoconium</taxon>
    </lineage>
</organism>
<keyword evidence="1" id="KW-0560">Oxidoreductase</keyword>
<evidence type="ECO:0000313" key="3">
    <source>
        <dbReference type="RefSeq" id="XP_033454894.1"/>
    </source>
</evidence>
<dbReference type="InterPro" id="IPR002347">
    <property type="entry name" value="SDR_fam"/>
</dbReference>
<dbReference type="Gene3D" id="3.40.50.720">
    <property type="entry name" value="NAD(P)-binding Rossmann-like Domain"/>
    <property type="match status" value="1"/>
</dbReference>
<dbReference type="PANTHER" id="PTHR47534:SF3">
    <property type="entry name" value="ALCOHOL DEHYDROGENASE-LIKE C-TERMINAL DOMAIN-CONTAINING PROTEIN"/>
    <property type="match status" value="1"/>
</dbReference>
<dbReference type="AlphaFoldDB" id="A0A6J3LQE4"/>
<reference evidence="3" key="3">
    <citation type="submission" date="2025-08" db="UniProtKB">
        <authorList>
            <consortium name="RefSeq"/>
        </authorList>
    </citation>
    <scope>IDENTIFICATION</scope>
    <source>
        <strain evidence="3">CBS 342.82</strain>
    </source>
</reference>
<dbReference type="InterPro" id="IPR036291">
    <property type="entry name" value="NAD(P)-bd_dom_sf"/>
</dbReference>
<dbReference type="SUPFAM" id="SSF51735">
    <property type="entry name" value="NAD(P)-binding Rossmann-fold domains"/>
    <property type="match status" value="1"/>
</dbReference>
<gene>
    <name evidence="3" type="ORF">K489DRAFT_328718</name>
</gene>
<dbReference type="RefSeq" id="XP_033454894.1">
    <property type="nucleotide sequence ID" value="XM_033602081.1"/>
</dbReference>